<dbReference type="Gene3D" id="3.40.50.620">
    <property type="entry name" value="HUPs"/>
    <property type="match status" value="1"/>
</dbReference>
<evidence type="ECO:0000259" key="2">
    <source>
        <dbReference type="Pfam" id="PF00582"/>
    </source>
</evidence>
<organism evidence="3 4">
    <name type="scientific">Caldibacillus thermoamylovorans</name>
    <dbReference type="NCBI Taxonomy" id="35841"/>
    <lineage>
        <taxon>Bacteria</taxon>
        <taxon>Bacillati</taxon>
        <taxon>Bacillota</taxon>
        <taxon>Bacilli</taxon>
        <taxon>Bacillales</taxon>
        <taxon>Bacillaceae</taxon>
        <taxon>Caldibacillus</taxon>
    </lineage>
</organism>
<proteinExistence type="inferred from homology"/>
<dbReference type="PRINTS" id="PR01438">
    <property type="entry name" value="UNVRSLSTRESS"/>
</dbReference>
<dbReference type="InterPro" id="IPR006015">
    <property type="entry name" value="Universal_stress_UspA"/>
</dbReference>
<sequence length="141" mass="15485">MSKKIIVPIDDSIHSHHALQFALKIAKEMDGEIVIVNVQPNLFTPNIQRFIAKGEIQQYLQQMADEILEKASELISEEDVQVEKIVRIGIPKVEITKLAKELNAHQIVMGSRGMGPVKSAVLGSVSIGVLQLTPCPVTIVP</sequence>
<dbReference type="PANTHER" id="PTHR31964:SF113">
    <property type="entry name" value="USPA DOMAIN-CONTAINING PROTEIN"/>
    <property type="match status" value="1"/>
</dbReference>
<comment type="similarity">
    <text evidence="1">Belongs to the universal stress protein A family.</text>
</comment>
<dbReference type="Pfam" id="PF00582">
    <property type="entry name" value="Usp"/>
    <property type="match status" value="1"/>
</dbReference>
<evidence type="ECO:0000256" key="1">
    <source>
        <dbReference type="ARBA" id="ARBA00008791"/>
    </source>
</evidence>
<dbReference type="CDD" id="cd00293">
    <property type="entry name" value="USP-like"/>
    <property type="match status" value="1"/>
</dbReference>
<dbReference type="AlphaFoldDB" id="A0A090IZM3"/>
<protein>
    <recommendedName>
        <fullName evidence="2">UspA domain-containing protein</fullName>
    </recommendedName>
</protein>
<dbReference type="SUPFAM" id="SSF52402">
    <property type="entry name" value="Adenine nucleotide alpha hydrolases-like"/>
    <property type="match status" value="1"/>
</dbReference>
<dbReference type="Proteomes" id="UP000040576">
    <property type="component" value="Unassembled WGS sequence"/>
</dbReference>
<dbReference type="InterPro" id="IPR006016">
    <property type="entry name" value="UspA"/>
</dbReference>
<keyword evidence="4" id="KW-1185">Reference proteome</keyword>
<dbReference type="RefSeq" id="WP_034773398.1">
    <property type="nucleotide sequence ID" value="NZ_CCRF01000102.1"/>
</dbReference>
<reference evidence="3 4" key="1">
    <citation type="submission" date="2014-07" db="EMBL/GenBank/DDBJ databases">
        <authorList>
            <person name="Wibberg Daniel"/>
        </authorList>
    </citation>
    <scope>NUCLEOTIDE SEQUENCE [LARGE SCALE GENOMIC DNA]</scope>
</reference>
<gene>
    <name evidence="3" type="ORF">BT1A1_3426</name>
</gene>
<feature type="domain" description="UspA" evidence="2">
    <location>
        <begin position="1"/>
        <end position="141"/>
    </location>
</feature>
<dbReference type="GeneID" id="92962816"/>
<dbReference type="InterPro" id="IPR014729">
    <property type="entry name" value="Rossmann-like_a/b/a_fold"/>
</dbReference>
<evidence type="ECO:0000313" key="4">
    <source>
        <dbReference type="Proteomes" id="UP000040576"/>
    </source>
</evidence>
<dbReference type="EMBL" id="CCRF01000102">
    <property type="protein sequence ID" value="CEE03207.1"/>
    <property type="molecule type" value="Genomic_DNA"/>
</dbReference>
<name>A0A090IZM3_9BACI</name>
<evidence type="ECO:0000313" key="3">
    <source>
        <dbReference type="EMBL" id="CEE03207.1"/>
    </source>
</evidence>
<accession>A0A090IZM3</accession>
<dbReference type="PANTHER" id="PTHR31964">
    <property type="entry name" value="ADENINE NUCLEOTIDE ALPHA HYDROLASES-LIKE SUPERFAMILY PROTEIN"/>
    <property type="match status" value="1"/>
</dbReference>